<keyword evidence="1" id="KW-1133">Transmembrane helix</keyword>
<feature type="transmembrane region" description="Helical" evidence="1">
    <location>
        <begin position="31"/>
        <end position="50"/>
    </location>
</feature>
<evidence type="ECO:0000313" key="3">
    <source>
        <dbReference type="Proteomes" id="UP000002316"/>
    </source>
</evidence>
<keyword evidence="1" id="KW-0472">Membrane</keyword>
<accession>C9ZMW9</accession>
<feature type="transmembrane region" description="Helical" evidence="1">
    <location>
        <begin position="78"/>
        <end position="98"/>
    </location>
</feature>
<proteinExistence type="predicted"/>
<evidence type="ECO:0000313" key="2">
    <source>
        <dbReference type="EMBL" id="CBH10622.1"/>
    </source>
</evidence>
<dbReference type="AlphaFoldDB" id="C9ZMW9"/>
<name>C9ZMW9_TRYB9</name>
<protein>
    <submittedName>
        <fullName evidence="2">Uncharacterized protein</fullName>
    </submittedName>
</protein>
<dbReference type="KEGG" id="tbg:TbgDal_IV3230"/>
<keyword evidence="1" id="KW-0812">Transmembrane</keyword>
<dbReference type="Proteomes" id="UP000002316">
    <property type="component" value="Chromosome 4"/>
</dbReference>
<sequence>MVTRSLHFLPHIVRVVPLWLNTSTLNENNSHFILTLFRFFAISCMVVAYTRLMGTLTCTHFVGRCESWTVFGTVFRKALLRIFVFAIFLPVVVYIYFISPIL</sequence>
<reference evidence="3" key="1">
    <citation type="journal article" date="2010" name="PLoS Negl. Trop. Dis.">
        <title>The genome sequence of Trypanosoma brucei gambiense, causative agent of chronic human african trypanosomiasis.</title>
        <authorList>
            <person name="Jackson A.P."/>
            <person name="Sanders M."/>
            <person name="Berry A."/>
            <person name="McQuillan J."/>
            <person name="Aslett M.A."/>
            <person name="Quail M.A."/>
            <person name="Chukualim B."/>
            <person name="Capewell P."/>
            <person name="MacLeod A."/>
            <person name="Melville S.E."/>
            <person name="Gibson W."/>
            <person name="Barry J.D."/>
            <person name="Berriman M."/>
            <person name="Hertz-Fowler C."/>
        </authorList>
    </citation>
    <scope>NUCLEOTIDE SEQUENCE [LARGE SCALE GENOMIC DNA]</scope>
    <source>
        <strain evidence="3">MHOM/CI/86/DAL972</strain>
    </source>
</reference>
<evidence type="ECO:0000256" key="1">
    <source>
        <dbReference type="SAM" id="Phobius"/>
    </source>
</evidence>
<gene>
    <name evidence="2" type="ORF">TbgDal_IV3230</name>
</gene>
<organism evidence="2 3">
    <name type="scientific">Trypanosoma brucei gambiense (strain MHOM/CI/86/DAL972)</name>
    <dbReference type="NCBI Taxonomy" id="679716"/>
    <lineage>
        <taxon>Eukaryota</taxon>
        <taxon>Discoba</taxon>
        <taxon>Euglenozoa</taxon>
        <taxon>Kinetoplastea</taxon>
        <taxon>Metakinetoplastina</taxon>
        <taxon>Trypanosomatida</taxon>
        <taxon>Trypanosomatidae</taxon>
        <taxon>Trypanosoma</taxon>
    </lineage>
</organism>
<dbReference type="GeneID" id="23859753"/>
<dbReference type="RefSeq" id="XP_011772911.1">
    <property type="nucleotide sequence ID" value="XM_011774609.1"/>
</dbReference>
<dbReference type="EMBL" id="FN554967">
    <property type="protein sequence ID" value="CBH10622.1"/>
    <property type="molecule type" value="Genomic_DNA"/>
</dbReference>